<dbReference type="Proteomes" id="UP000031552">
    <property type="component" value="Unassembled WGS sequence"/>
</dbReference>
<dbReference type="AlphaFoldDB" id="A0A090D313"/>
<protein>
    <submittedName>
        <fullName evidence="1">Uncharacterized protein</fullName>
    </submittedName>
</protein>
<name>A0A090D313_9BACT</name>
<sequence>MKTKNFPVAINDSLEQFLLACEQKQTINLDKKGYWYRECWFVRLVFWILDLEKARLRNIIKAFCRAIDSFEEDMLFCRLKNEEISKKASYYLRIAKVLHDKLKNHRSRQSTRVCKKLKRRVYSLKYRLGSKEEGGISQICPPLSIVHQKMLELFNDFQKDFFGYNRPLNPYSKRILYRISCYSKFLKHFDQDINFRNKFFSIINQNGKSALFFFEYPSLSLRLAKVPKEHSRASTLFRVLMLNHQVKA</sequence>
<reference evidence="1" key="2">
    <citation type="submission" date="2014-09" db="EMBL/GenBank/DDBJ databases">
        <title>Criblamydia sequanensis harbors a mega-plasmid encoding arsenite resistance.</title>
        <authorList>
            <person name="Bertelli C."/>
            <person name="Goesmann A."/>
            <person name="Greub G."/>
        </authorList>
    </citation>
    <scope>NUCLEOTIDE SEQUENCE [LARGE SCALE GENOMIC DNA]</scope>
    <source>
        <strain evidence="1">CRIB-18</strain>
    </source>
</reference>
<comment type="caution">
    <text evidence="1">The sequence shown here is derived from an EMBL/GenBank/DDBJ whole genome shotgun (WGS) entry which is preliminary data.</text>
</comment>
<dbReference type="EMBL" id="CCEJ010000013">
    <property type="protein sequence ID" value="CDR35120.1"/>
    <property type="molecule type" value="Genomic_DNA"/>
</dbReference>
<evidence type="ECO:0000313" key="1">
    <source>
        <dbReference type="EMBL" id="CDR35120.1"/>
    </source>
</evidence>
<keyword evidence="2" id="KW-1185">Reference proteome</keyword>
<gene>
    <name evidence="1" type="ORF">CSEC_2314</name>
</gene>
<dbReference type="STRING" id="1437425.CSEC_2314"/>
<dbReference type="RefSeq" id="WP_041018670.1">
    <property type="nucleotide sequence ID" value="NZ_CCEJ010000013.1"/>
</dbReference>
<organism evidence="1 2">
    <name type="scientific">Candidatus Criblamydia sequanensis CRIB-18</name>
    <dbReference type="NCBI Taxonomy" id="1437425"/>
    <lineage>
        <taxon>Bacteria</taxon>
        <taxon>Pseudomonadati</taxon>
        <taxon>Chlamydiota</taxon>
        <taxon>Chlamydiia</taxon>
        <taxon>Parachlamydiales</taxon>
        <taxon>Candidatus Criblamydiaceae</taxon>
        <taxon>Candidatus Criblamydia</taxon>
    </lineage>
</organism>
<proteinExistence type="predicted"/>
<accession>A0A090D313</accession>
<reference evidence="1" key="1">
    <citation type="submission" date="2013-12" db="EMBL/GenBank/DDBJ databases">
        <authorList>
            <person name="Linke B."/>
        </authorList>
    </citation>
    <scope>NUCLEOTIDE SEQUENCE [LARGE SCALE GENOMIC DNA]</scope>
    <source>
        <strain evidence="1">CRIB-18</strain>
    </source>
</reference>
<evidence type="ECO:0000313" key="2">
    <source>
        <dbReference type="Proteomes" id="UP000031552"/>
    </source>
</evidence>